<dbReference type="Gene3D" id="3.90.1150.10">
    <property type="entry name" value="Aspartate Aminotransferase, domain 1"/>
    <property type="match status" value="1"/>
</dbReference>
<evidence type="ECO:0000256" key="4">
    <source>
        <dbReference type="ARBA" id="ARBA00022898"/>
    </source>
</evidence>
<comment type="cofactor">
    <cofactor evidence="1 5">
        <name>pyridoxal 5'-phosphate</name>
        <dbReference type="ChEBI" id="CHEBI:597326"/>
    </cofactor>
</comment>
<dbReference type="SUPFAM" id="SSF53383">
    <property type="entry name" value="PLP-dependent transferases"/>
    <property type="match status" value="1"/>
</dbReference>
<dbReference type="PANTHER" id="PTHR42885">
    <property type="entry name" value="HISTIDINOL-PHOSPHATE AMINOTRANSFERASE-RELATED"/>
    <property type="match status" value="1"/>
</dbReference>
<keyword evidence="3" id="KW-0808">Transferase</keyword>
<keyword evidence="8" id="KW-1185">Reference proteome</keyword>
<organism evidence="7 8">
    <name type="scientific">Anaeromyxobacter oryzae</name>
    <dbReference type="NCBI Taxonomy" id="2918170"/>
    <lineage>
        <taxon>Bacteria</taxon>
        <taxon>Pseudomonadati</taxon>
        <taxon>Myxococcota</taxon>
        <taxon>Myxococcia</taxon>
        <taxon>Myxococcales</taxon>
        <taxon>Cystobacterineae</taxon>
        <taxon>Anaeromyxobacteraceae</taxon>
        <taxon>Anaeromyxobacter</taxon>
    </lineage>
</organism>
<dbReference type="PROSITE" id="PS00599">
    <property type="entry name" value="AA_TRANSFER_CLASS_2"/>
    <property type="match status" value="1"/>
</dbReference>
<feature type="domain" description="Aminotransferase class I/classII large" evidence="6">
    <location>
        <begin position="23"/>
        <end position="341"/>
    </location>
</feature>
<protein>
    <submittedName>
        <fullName evidence="7">Histidinol-phosphate aminotransferase</fullName>
    </submittedName>
</protein>
<reference evidence="8" key="1">
    <citation type="journal article" date="2022" name="Int. J. Syst. Evol. Microbiol.">
        <title>Anaeromyxobacter oryzae sp. nov., Anaeromyxobacter diazotrophicus sp. nov. and Anaeromyxobacter paludicola sp. nov., isolated from paddy soils.</title>
        <authorList>
            <person name="Itoh H."/>
            <person name="Xu Z."/>
            <person name="Mise K."/>
            <person name="Masuda Y."/>
            <person name="Ushijima N."/>
            <person name="Hayakawa C."/>
            <person name="Shiratori Y."/>
            <person name="Senoo K."/>
        </authorList>
    </citation>
    <scope>NUCLEOTIDE SEQUENCE [LARGE SCALE GENOMIC DNA]</scope>
    <source>
        <strain evidence="8">Red232</strain>
    </source>
</reference>
<evidence type="ECO:0000256" key="2">
    <source>
        <dbReference type="ARBA" id="ARBA00022576"/>
    </source>
</evidence>
<evidence type="ECO:0000313" key="7">
    <source>
        <dbReference type="EMBL" id="BDG03893.1"/>
    </source>
</evidence>
<dbReference type="Gene3D" id="3.40.640.10">
    <property type="entry name" value="Type I PLP-dependent aspartate aminotransferase-like (Major domain)"/>
    <property type="match status" value="1"/>
</dbReference>
<dbReference type="InterPro" id="IPR015421">
    <property type="entry name" value="PyrdxlP-dep_Trfase_major"/>
</dbReference>
<dbReference type="InterPro" id="IPR004839">
    <property type="entry name" value="Aminotransferase_I/II_large"/>
</dbReference>
<evidence type="ECO:0000256" key="3">
    <source>
        <dbReference type="ARBA" id="ARBA00022679"/>
    </source>
</evidence>
<dbReference type="RefSeq" id="WP_248362450.1">
    <property type="nucleotide sequence ID" value="NZ_AP025591.1"/>
</dbReference>
<evidence type="ECO:0000313" key="8">
    <source>
        <dbReference type="Proteomes" id="UP001162891"/>
    </source>
</evidence>
<gene>
    <name evidence="7" type="primary">hisC_1</name>
    <name evidence="7" type="ORF">AMOR_28890</name>
</gene>
<keyword evidence="2 7" id="KW-0032">Aminotransferase</keyword>
<evidence type="ECO:0000256" key="1">
    <source>
        <dbReference type="ARBA" id="ARBA00001933"/>
    </source>
</evidence>
<evidence type="ECO:0000259" key="6">
    <source>
        <dbReference type="Pfam" id="PF00155"/>
    </source>
</evidence>
<dbReference type="InterPro" id="IPR001917">
    <property type="entry name" value="Aminotrans_II_pyridoxalP_BS"/>
</dbReference>
<evidence type="ECO:0000256" key="5">
    <source>
        <dbReference type="RuleBase" id="RU003693"/>
    </source>
</evidence>
<name>A0ABN6MSD8_9BACT</name>
<dbReference type="PANTHER" id="PTHR42885:SF2">
    <property type="entry name" value="HISTIDINOL-PHOSPHATE AMINOTRANSFERASE"/>
    <property type="match status" value="1"/>
</dbReference>
<accession>A0ABN6MSD8</accession>
<dbReference type="CDD" id="cd00609">
    <property type="entry name" value="AAT_like"/>
    <property type="match status" value="1"/>
</dbReference>
<comment type="similarity">
    <text evidence="5">Belongs to the class-II pyridoxal-phosphate-dependent aminotransferase family.</text>
</comment>
<dbReference type="Proteomes" id="UP001162891">
    <property type="component" value="Chromosome"/>
</dbReference>
<sequence length="347" mass="37422">MNAFKPHLANVADYPYAKVDARVKLDQNESPEDLPADLKARALERLAKVSWNRYPELHAEDVRAAVARHEEWPEAGIVLAPGSNLLVLALASAARTVVDTVPAFPYYKGGAQAAGTPWRGIPLGAGFALPKAELLAAMDGEGGVLFLPNPHAPTGKLFEQGDVAELAEKARARGWLLVVDEAYHAFAGTDARPLARANENVAVLRTFSKSWALGGIRAGYLLASPKVAAVVRACVPPFCIPAHTSTILLTVLESPGYVKPLVERIRAERARLLEGLSRHPRWKPYPSAANYLLVRTPDAKAAFDHLLSHGLLVRRQDHYAGLEGCIRISVGTREENDLLLAAAASAP</sequence>
<dbReference type="InterPro" id="IPR015424">
    <property type="entry name" value="PyrdxlP-dep_Trfase"/>
</dbReference>
<keyword evidence="4 5" id="KW-0663">Pyridoxal phosphate</keyword>
<dbReference type="EMBL" id="AP025591">
    <property type="protein sequence ID" value="BDG03893.1"/>
    <property type="molecule type" value="Genomic_DNA"/>
</dbReference>
<dbReference type="InterPro" id="IPR015422">
    <property type="entry name" value="PyrdxlP-dep_Trfase_small"/>
</dbReference>
<dbReference type="Pfam" id="PF00155">
    <property type="entry name" value="Aminotran_1_2"/>
    <property type="match status" value="1"/>
</dbReference>
<dbReference type="GO" id="GO:0008483">
    <property type="term" value="F:transaminase activity"/>
    <property type="evidence" value="ECO:0007669"/>
    <property type="project" value="UniProtKB-KW"/>
</dbReference>
<proteinExistence type="inferred from homology"/>